<protein>
    <submittedName>
        <fullName evidence="1">Uncharacterized protein</fullName>
    </submittedName>
</protein>
<proteinExistence type="predicted"/>
<organism evidence="1 2">
    <name type="scientific">Rickenella mellea</name>
    <dbReference type="NCBI Taxonomy" id="50990"/>
    <lineage>
        <taxon>Eukaryota</taxon>
        <taxon>Fungi</taxon>
        <taxon>Dikarya</taxon>
        <taxon>Basidiomycota</taxon>
        <taxon>Agaricomycotina</taxon>
        <taxon>Agaricomycetes</taxon>
        <taxon>Hymenochaetales</taxon>
        <taxon>Rickenellaceae</taxon>
        <taxon>Rickenella</taxon>
    </lineage>
</organism>
<keyword evidence="2" id="KW-1185">Reference proteome</keyword>
<evidence type="ECO:0000313" key="1">
    <source>
        <dbReference type="EMBL" id="TDL23208.1"/>
    </source>
</evidence>
<evidence type="ECO:0000313" key="2">
    <source>
        <dbReference type="Proteomes" id="UP000294933"/>
    </source>
</evidence>
<sequence>MGGNAFSDVLPDDAFPRIPSDVYNGLKTQITTQLRLLFAVVETPREAPEKPDHGDIDFTVFGSKDGTVTHQRVREAIGAEHAVEMAGNRTSNYAIPSRTDPGRYHQIDVHICDTEEELERIVFFNSYGDLGMLLGLLARAHGLSLGTKGLKILAPQADETHPPSFHLSSNFHDIMPFYGLSMDTRMKGFNTQESVFEWVSTSRFYDPRRLSDPKGRENERKRRSMYQAFLGYSRHHLNSGGFDTSKPSLIPEDIIQESLVYFDRKDEYDEIVRTNRNRRALKEKFNGTLIMEWTGLYGKPIREVMDGMKARIGEGGIVASDLNTLRELAREVQTELGLNLPASAT</sequence>
<gene>
    <name evidence="1" type="ORF">BD410DRAFT_747250</name>
</gene>
<dbReference type="AlphaFoldDB" id="A0A4Y7Q7M4"/>
<reference evidence="1 2" key="1">
    <citation type="submission" date="2018-06" db="EMBL/GenBank/DDBJ databases">
        <title>A transcriptomic atlas of mushroom development highlights an independent origin of complex multicellularity.</title>
        <authorList>
            <consortium name="DOE Joint Genome Institute"/>
            <person name="Krizsan K."/>
            <person name="Almasi E."/>
            <person name="Merenyi Z."/>
            <person name="Sahu N."/>
            <person name="Viragh M."/>
            <person name="Koszo T."/>
            <person name="Mondo S."/>
            <person name="Kiss B."/>
            <person name="Balint B."/>
            <person name="Kues U."/>
            <person name="Barry K."/>
            <person name="Hegedus J.C."/>
            <person name="Henrissat B."/>
            <person name="Johnson J."/>
            <person name="Lipzen A."/>
            <person name="Ohm R."/>
            <person name="Nagy I."/>
            <person name="Pangilinan J."/>
            <person name="Yan J."/>
            <person name="Xiong Y."/>
            <person name="Grigoriev I.V."/>
            <person name="Hibbett D.S."/>
            <person name="Nagy L.G."/>
        </authorList>
    </citation>
    <scope>NUCLEOTIDE SEQUENCE [LARGE SCALE GENOMIC DNA]</scope>
    <source>
        <strain evidence="1 2">SZMC22713</strain>
    </source>
</reference>
<dbReference type="STRING" id="50990.A0A4Y7Q7M4"/>
<dbReference type="EMBL" id="ML170171">
    <property type="protein sequence ID" value="TDL23208.1"/>
    <property type="molecule type" value="Genomic_DNA"/>
</dbReference>
<name>A0A4Y7Q7M4_9AGAM</name>
<accession>A0A4Y7Q7M4</accession>
<dbReference type="Proteomes" id="UP000294933">
    <property type="component" value="Unassembled WGS sequence"/>
</dbReference>
<dbReference type="OrthoDB" id="4708870at2759"/>
<dbReference type="VEuPathDB" id="FungiDB:BD410DRAFT_747250"/>